<organism evidence="3 4">
    <name type="scientific">Cannabis sativa</name>
    <name type="common">Hemp</name>
    <name type="synonym">Marijuana</name>
    <dbReference type="NCBI Taxonomy" id="3483"/>
    <lineage>
        <taxon>Eukaryota</taxon>
        <taxon>Viridiplantae</taxon>
        <taxon>Streptophyta</taxon>
        <taxon>Embryophyta</taxon>
        <taxon>Tracheophyta</taxon>
        <taxon>Spermatophyta</taxon>
        <taxon>Magnoliopsida</taxon>
        <taxon>eudicotyledons</taxon>
        <taxon>Gunneridae</taxon>
        <taxon>Pentapetalae</taxon>
        <taxon>rosids</taxon>
        <taxon>fabids</taxon>
        <taxon>Rosales</taxon>
        <taxon>Cannabaceae</taxon>
        <taxon>Cannabis</taxon>
    </lineage>
</organism>
<dbReference type="InterPro" id="IPR011990">
    <property type="entry name" value="TPR-like_helical_dom_sf"/>
</dbReference>
<dbReference type="Gene3D" id="1.25.40.10">
    <property type="entry name" value="Tetratricopeptide repeat domain"/>
    <property type="match status" value="1"/>
</dbReference>
<protein>
    <recommendedName>
        <fullName evidence="5">Pentatricopeptide repeat-containing protein</fullName>
    </recommendedName>
</protein>
<evidence type="ECO:0008006" key="5">
    <source>
        <dbReference type="Google" id="ProtNLM"/>
    </source>
</evidence>
<gene>
    <name evidence="3" type="ORF">F8388_024530</name>
</gene>
<dbReference type="NCBIfam" id="TIGR00756">
    <property type="entry name" value="PPR"/>
    <property type="match status" value="1"/>
</dbReference>
<reference evidence="3 4" key="1">
    <citation type="journal article" date="2020" name="bioRxiv">
        <title>Sequence and annotation of 42 cannabis genomes reveals extensive copy number variation in cannabinoid synthesis and pathogen resistance genes.</title>
        <authorList>
            <person name="Mckernan K.J."/>
            <person name="Helbert Y."/>
            <person name="Kane L.T."/>
            <person name="Ebling H."/>
            <person name="Zhang L."/>
            <person name="Liu B."/>
            <person name="Eaton Z."/>
            <person name="Mclaughlin S."/>
            <person name="Kingan S."/>
            <person name="Baybayan P."/>
            <person name="Concepcion G."/>
            <person name="Jordan M."/>
            <person name="Riva A."/>
            <person name="Barbazuk W."/>
            <person name="Harkins T."/>
        </authorList>
    </citation>
    <scope>NUCLEOTIDE SEQUENCE [LARGE SCALE GENOMIC DNA]</scope>
    <source>
        <strain evidence="4">cv. Jamaican Lion 4</strain>
        <tissue evidence="3">Leaf</tissue>
    </source>
</reference>
<dbReference type="InterPro" id="IPR002885">
    <property type="entry name" value="PPR_rpt"/>
</dbReference>
<dbReference type="Pfam" id="PF13041">
    <property type="entry name" value="PPR_2"/>
    <property type="match status" value="1"/>
</dbReference>
<evidence type="ECO:0000313" key="4">
    <source>
        <dbReference type="Proteomes" id="UP000525078"/>
    </source>
</evidence>
<dbReference type="AlphaFoldDB" id="A0A7J6GBJ6"/>
<dbReference type="EMBL" id="JAATIP010000065">
    <property type="protein sequence ID" value="KAF4380237.1"/>
    <property type="molecule type" value="Genomic_DNA"/>
</dbReference>
<dbReference type="PROSITE" id="PS51375">
    <property type="entry name" value="PPR"/>
    <property type="match status" value="1"/>
</dbReference>
<dbReference type="Proteomes" id="UP000525078">
    <property type="component" value="Unassembled WGS sequence"/>
</dbReference>
<evidence type="ECO:0000256" key="2">
    <source>
        <dbReference type="PROSITE-ProRule" id="PRU00708"/>
    </source>
</evidence>
<name>A0A7J6GBJ6_CANSA</name>
<feature type="repeat" description="PPR" evidence="2">
    <location>
        <begin position="119"/>
        <end position="153"/>
    </location>
</feature>
<accession>A0A7J6GBJ6</accession>
<sequence length="159" mass="18103">MWVKGVEWEGVWQEERFVLNVGRFGCGVICGSAINVPGVVDMGFCAEGLSSEREKMEWLVQVRQWVQASTGFEAEDISAVTGVLHGMRLSRFDTKKWKKRDDLQIERHLEMQSREIFPDLCTYNKLILNLGIAGMVDEAVSVYEELQVKGLKPDVFTML</sequence>
<comment type="caution">
    <text evidence="3">The sequence shown here is derived from an EMBL/GenBank/DDBJ whole genome shotgun (WGS) entry which is preliminary data.</text>
</comment>
<evidence type="ECO:0000313" key="3">
    <source>
        <dbReference type="EMBL" id="KAF4380237.1"/>
    </source>
</evidence>
<proteinExistence type="predicted"/>
<keyword evidence="1" id="KW-0677">Repeat</keyword>
<evidence type="ECO:0000256" key="1">
    <source>
        <dbReference type="ARBA" id="ARBA00022737"/>
    </source>
</evidence>